<evidence type="ECO:0000313" key="2">
    <source>
        <dbReference type="Proteomes" id="UP001381693"/>
    </source>
</evidence>
<accession>A0AAN8WFY7</accession>
<name>A0AAN8WFY7_HALRR</name>
<reference evidence="1 2" key="1">
    <citation type="submission" date="2023-11" db="EMBL/GenBank/DDBJ databases">
        <title>Halocaridina rubra genome assembly.</title>
        <authorList>
            <person name="Smith C."/>
        </authorList>
    </citation>
    <scope>NUCLEOTIDE SEQUENCE [LARGE SCALE GENOMIC DNA]</scope>
    <source>
        <strain evidence="1">EP-1</strain>
        <tissue evidence="1">Whole</tissue>
    </source>
</reference>
<evidence type="ECO:0000313" key="1">
    <source>
        <dbReference type="EMBL" id="KAK7065356.1"/>
    </source>
</evidence>
<gene>
    <name evidence="1" type="ORF">SK128_003578</name>
</gene>
<keyword evidence="2" id="KW-1185">Reference proteome</keyword>
<proteinExistence type="predicted"/>
<feature type="non-terminal residue" evidence="1">
    <location>
        <position position="1"/>
    </location>
</feature>
<dbReference type="Proteomes" id="UP001381693">
    <property type="component" value="Unassembled WGS sequence"/>
</dbReference>
<sequence length="92" mass="10837">TCQWYWYHNLIMLLERFAKRNITHSVTVLEVLIRESDLGRWNITDTNTIDYWICSGPSLSPNHDSNVSNPYTECLEEVQEEKRRQGMCSNVS</sequence>
<protein>
    <submittedName>
        <fullName evidence="1">Uncharacterized protein</fullName>
    </submittedName>
</protein>
<dbReference type="EMBL" id="JAXCGZ010020807">
    <property type="protein sequence ID" value="KAK7065356.1"/>
    <property type="molecule type" value="Genomic_DNA"/>
</dbReference>
<organism evidence="1 2">
    <name type="scientific">Halocaridina rubra</name>
    <name type="common">Hawaiian red shrimp</name>
    <dbReference type="NCBI Taxonomy" id="373956"/>
    <lineage>
        <taxon>Eukaryota</taxon>
        <taxon>Metazoa</taxon>
        <taxon>Ecdysozoa</taxon>
        <taxon>Arthropoda</taxon>
        <taxon>Crustacea</taxon>
        <taxon>Multicrustacea</taxon>
        <taxon>Malacostraca</taxon>
        <taxon>Eumalacostraca</taxon>
        <taxon>Eucarida</taxon>
        <taxon>Decapoda</taxon>
        <taxon>Pleocyemata</taxon>
        <taxon>Caridea</taxon>
        <taxon>Atyoidea</taxon>
        <taxon>Atyidae</taxon>
        <taxon>Halocaridina</taxon>
    </lineage>
</organism>
<dbReference type="AlphaFoldDB" id="A0AAN8WFY7"/>
<comment type="caution">
    <text evidence="1">The sequence shown here is derived from an EMBL/GenBank/DDBJ whole genome shotgun (WGS) entry which is preliminary data.</text>
</comment>